<dbReference type="EMBL" id="CP020918">
    <property type="protein sequence ID" value="AWG22207.1"/>
    <property type="molecule type" value="Genomic_DNA"/>
</dbReference>
<keyword evidence="1" id="KW-0812">Transmembrane</keyword>
<dbReference type="OrthoDB" id="290051at2"/>
<feature type="domain" description="Acyltransferase 3" evidence="2">
    <location>
        <begin position="7"/>
        <end position="328"/>
    </location>
</feature>
<feature type="transmembrane region" description="Helical" evidence="1">
    <location>
        <begin position="245"/>
        <end position="264"/>
    </location>
</feature>
<dbReference type="AlphaFoldDB" id="A0A2S1LEP7"/>
<feature type="transmembrane region" description="Helical" evidence="1">
    <location>
        <begin position="151"/>
        <end position="176"/>
    </location>
</feature>
<evidence type="ECO:0000313" key="3">
    <source>
        <dbReference type="EMBL" id="AWG22207.1"/>
    </source>
</evidence>
<dbReference type="RefSeq" id="WP_108741136.1">
    <property type="nucleotide sequence ID" value="NZ_CP020918.1"/>
</dbReference>
<dbReference type="InterPro" id="IPR050879">
    <property type="entry name" value="Acyltransferase_3"/>
</dbReference>
<feature type="transmembrane region" description="Helical" evidence="1">
    <location>
        <begin position="311"/>
        <end position="329"/>
    </location>
</feature>
<evidence type="ECO:0000256" key="1">
    <source>
        <dbReference type="SAM" id="Phobius"/>
    </source>
</evidence>
<proteinExistence type="predicted"/>
<reference evidence="3 4" key="1">
    <citation type="submission" date="2017-04" db="EMBL/GenBank/DDBJ databases">
        <title>Compelte genome sequence of WV33.</title>
        <authorList>
            <person name="Lee P.C."/>
        </authorList>
    </citation>
    <scope>NUCLEOTIDE SEQUENCE [LARGE SCALE GENOMIC DNA]</scope>
    <source>
        <strain evidence="3 4">WV33</strain>
    </source>
</reference>
<feature type="transmembrane region" description="Helical" evidence="1">
    <location>
        <begin position="276"/>
        <end position="299"/>
    </location>
</feature>
<keyword evidence="1" id="KW-1133">Transmembrane helix</keyword>
<dbReference type="Pfam" id="PF01757">
    <property type="entry name" value="Acyl_transf_3"/>
    <property type="match status" value="1"/>
</dbReference>
<evidence type="ECO:0000259" key="2">
    <source>
        <dbReference type="Pfam" id="PF01757"/>
    </source>
</evidence>
<feature type="transmembrane region" description="Helical" evidence="1">
    <location>
        <begin position="84"/>
        <end position="102"/>
    </location>
</feature>
<organism evidence="3 4">
    <name type="scientific">Flavobacterium faecale</name>
    <dbReference type="NCBI Taxonomy" id="1355330"/>
    <lineage>
        <taxon>Bacteria</taxon>
        <taxon>Pseudomonadati</taxon>
        <taxon>Bacteroidota</taxon>
        <taxon>Flavobacteriia</taxon>
        <taxon>Flavobacteriales</taxon>
        <taxon>Flavobacteriaceae</taxon>
        <taxon>Flavobacterium</taxon>
    </lineage>
</organism>
<gene>
    <name evidence="3" type="ORF">FFWV33_12120</name>
</gene>
<feature type="transmembrane region" description="Helical" evidence="1">
    <location>
        <begin position="44"/>
        <end position="64"/>
    </location>
</feature>
<sequence length="353" mass="41315">MDRKRINFLDGFRGMAIILVMLYHSYSRWPNIVPYGTRYSDFPIFKYGNLGVELFFLISGFVILMSLERSKSFLTFISKRWLRLFPAMLIATVLIYSTSYFLSERPNGLPDIKSAIPGLIFMEPHWINFFTGIYIPELEGTFWSLYAEVKFYLIFGILYFTVGKINAIIGLILMYFICLISYQLHFEILYSFCYSFSFIYFGYFAVGALAYIYYSTKQKSFLYSALLLSIIVAAIEILKHKSFDFYLITFVLCIFALFFSPIYFTNLKLVTSNKLFHFFGFVSYPLYLIHENAMIALIIKFNNITSHIPHLLLPLLPIVILAFISYLIAKYVEPFIRKLIEKILFVSKLENSK</sequence>
<dbReference type="GO" id="GO:0016747">
    <property type="term" value="F:acyltransferase activity, transferring groups other than amino-acyl groups"/>
    <property type="evidence" value="ECO:0007669"/>
    <property type="project" value="InterPro"/>
</dbReference>
<dbReference type="PANTHER" id="PTHR23028">
    <property type="entry name" value="ACETYLTRANSFERASE"/>
    <property type="match status" value="1"/>
</dbReference>
<evidence type="ECO:0000313" key="4">
    <source>
        <dbReference type="Proteomes" id="UP000244527"/>
    </source>
</evidence>
<accession>A0A2S1LEP7</accession>
<protein>
    <recommendedName>
        <fullName evidence="2">Acyltransferase 3 domain-containing protein</fullName>
    </recommendedName>
</protein>
<dbReference type="InterPro" id="IPR002656">
    <property type="entry name" value="Acyl_transf_3_dom"/>
</dbReference>
<dbReference type="Proteomes" id="UP000244527">
    <property type="component" value="Chromosome"/>
</dbReference>
<name>A0A2S1LEP7_9FLAO</name>
<feature type="transmembrane region" description="Helical" evidence="1">
    <location>
        <begin position="188"/>
        <end position="214"/>
    </location>
</feature>
<keyword evidence="4" id="KW-1185">Reference proteome</keyword>
<keyword evidence="1" id="KW-0472">Membrane</keyword>
<dbReference type="KEGG" id="ffa:FFWV33_12120"/>
<feature type="transmembrane region" description="Helical" evidence="1">
    <location>
        <begin position="220"/>
        <end position="238"/>
    </location>
</feature>